<feature type="domain" description="SpaA-like prealbumin fold" evidence="3">
    <location>
        <begin position="1160"/>
        <end position="1260"/>
    </location>
</feature>
<keyword evidence="5" id="KW-1185">Reference proteome</keyword>
<dbReference type="Pfam" id="PF17802">
    <property type="entry name" value="SpaA"/>
    <property type="match status" value="2"/>
</dbReference>
<dbReference type="RefSeq" id="WP_169078553.1">
    <property type="nucleotide sequence ID" value="NZ_JAAIIF010000005.1"/>
</dbReference>
<keyword evidence="2" id="KW-0472">Membrane</keyword>
<evidence type="ECO:0000313" key="5">
    <source>
        <dbReference type="Proteomes" id="UP000529710"/>
    </source>
</evidence>
<keyword evidence="2" id="KW-0812">Transmembrane</keyword>
<dbReference type="EMBL" id="JAAIIF010000005">
    <property type="protein sequence ID" value="NMM95534.1"/>
    <property type="molecule type" value="Genomic_DNA"/>
</dbReference>
<evidence type="ECO:0000256" key="2">
    <source>
        <dbReference type="SAM" id="Phobius"/>
    </source>
</evidence>
<organism evidence="4 5">
    <name type="scientific">Bifidobacterium erythrocebi</name>
    <dbReference type="NCBI Taxonomy" id="2675325"/>
    <lineage>
        <taxon>Bacteria</taxon>
        <taxon>Bacillati</taxon>
        <taxon>Actinomycetota</taxon>
        <taxon>Actinomycetes</taxon>
        <taxon>Bifidobacteriales</taxon>
        <taxon>Bifidobacteriaceae</taxon>
        <taxon>Bifidobacterium</taxon>
    </lineage>
</organism>
<evidence type="ECO:0000313" key="4">
    <source>
        <dbReference type="EMBL" id="NMM95534.1"/>
    </source>
</evidence>
<protein>
    <recommendedName>
        <fullName evidence="3">SpaA-like prealbumin fold domain-containing protein</fullName>
    </recommendedName>
</protein>
<proteinExistence type="predicted"/>
<dbReference type="GO" id="GO:0005975">
    <property type="term" value="P:carbohydrate metabolic process"/>
    <property type="evidence" value="ECO:0007669"/>
    <property type="project" value="UniProtKB-ARBA"/>
</dbReference>
<dbReference type="InterPro" id="IPR013783">
    <property type="entry name" value="Ig-like_fold"/>
</dbReference>
<reference evidence="4 5" key="1">
    <citation type="submission" date="2020-02" db="EMBL/GenBank/DDBJ databases">
        <title>Characterization of phylogenetic diversity of novel bifidobacterial species isolated in Czech ZOOs.</title>
        <authorList>
            <person name="Lugli G.A."/>
            <person name="Vera N.B."/>
            <person name="Ventura M."/>
        </authorList>
    </citation>
    <scope>NUCLEOTIDE SEQUENCE [LARGE SCALE GENOMIC DNA]</scope>
    <source>
        <strain evidence="4 5">DSM 109960</strain>
    </source>
</reference>
<dbReference type="SUPFAM" id="SSF49401">
    <property type="entry name" value="Bacterial adhesins"/>
    <property type="match status" value="1"/>
</dbReference>
<gene>
    <name evidence="4" type="ORF">G1C98_0270</name>
</gene>
<accession>A0A7Y0ESD1</accession>
<feature type="region of interest" description="Disordered" evidence="1">
    <location>
        <begin position="470"/>
        <end position="503"/>
    </location>
</feature>
<evidence type="ECO:0000259" key="3">
    <source>
        <dbReference type="Pfam" id="PF17802"/>
    </source>
</evidence>
<comment type="caution">
    <text evidence="4">The sequence shown here is derived from an EMBL/GenBank/DDBJ whole genome shotgun (WGS) entry which is preliminary data.</text>
</comment>
<dbReference type="InterPro" id="IPR008966">
    <property type="entry name" value="Adhesion_dom_sf"/>
</dbReference>
<dbReference type="Proteomes" id="UP000529710">
    <property type="component" value="Unassembled WGS sequence"/>
</dbReference>
<name>A0A7Y0ESD1_9BIFI</name>
<feature type="transmembrane region" description="Helical" evidence="2">
    <location>
        <begin position="1455"/>
        <end position="1474"/>
    </location>
</feature>
<keyword evidence="2" id="KW-1133">Transmembrane helix</keyword>
<dbReference type="Gene3D" id="2.60.40.10">
    <property type="entry name" value="Immunoglobulins"/>
    <property type="match status" value="2"/>
</dbReference>
<dbReference type="InterPro" id="IPR041033">
    <property type="entry name" value="SpaA_PFL_dom_1"/>
</dbReference>
<feature type="compositionally biased region" description="Polar residues" evidence="1">
    <location>
        <begin position="470"/>
        <end position="498"/>
    </location>
</feature>
<sequence>MSRWNPRHGNGDSMRHAAANHTQAGALRLFGVNVTAMHAALIAVALVLAVLVGAPVVANAADANAITGSNATVDVNITGTVRDENGAKKEQTWENPTSIPDLVPNSNLKVSLNIDFNKGQVDKDHLNWTYALPFACAAVPKMDSKQVWDNGVYKGTMGVTCGSDGKAVLSIVFNKTWVEQNTREFHVGYVLDVKYGGSTMPDGKQDTWEFPGVSSSIKVSWSEPDIAGGKNCWYTSDAGLGDGGMKCQVTLTAEDDADNFQFEDSWGEGLNVEKNFTINPSVDGMTFTYDDANRKVTANASKLPKGTYTIDYTAKVNSEAQYNSGSGKYDNARNTATWKWGSNGEHTSSYYPYKIPTGGGSGSNDPYVWVNKSASSSDNKTIDWTVHLNYNGDANQRAYMGGYTFKDELQAGSDGKPAQNYVGTTVHVCNVSTGVCADEPFALGEDGQSFTYTFLQNAGNSEYTLTYTTTPENGRTHLQNKASVTRPSDNSERGSGSASYDIPVADQNLLSKKNAGKAKEVKGHPGVYTVPWQIDFDPKDNKNITNLNFYEDWTTSDNDGNTLHMWYSKDTLDVRVKEYTGGEGCTEDEERCWTDITGQYQVFSRDGRELPSGYTYPEDFFASGDTWGDSWALHKGSPSFKLWRKGQDSQSFTYDKKLRITYNTLFDGNPDRYRNDAKFSYKIGDTEKGEIVSDKYTYTDGNHVGKTAMADYEGGSDWSNQAIWESTDTIIKSLTGNGWTQDDAEAYVKKNCPRGRWRMHWRVWGNGVKSWWMGEDLSGIEDLSGVQTITMKDYLPTGWQMATDQPVYGRFVGEPNSSSGGRDYWETFRLAQNKQDCTAWSKGDTTAVCGTWSMTEGERNTVTFTVPNDNTLTLWTTEDGDKLNKPSNTVVKDGEVSKIAKQYKSIVVFGFDTYLTPEAAAKTGYQLGDADKVYTNRADILLDGNKIVDTPASGTVKVTSSKSSLLNKYAVNGWLDSNNNLQYKIDVNAGNEHYNFAGNADSFQLVDKLSTPQVEFLRLDEARIDDGSDASSDVTDQIRTAVTTDPETKCQTVTFTVPKVVTRKNGEQLTNPRIVLRYTVHANGLPGFGMIISNTVHVVGSESVDSESNAHTWVQQSGSEISAEGALVIQKVDDDINNTTLYDTCMKGQNPNDSAAVAACKVNPAGQPLEGARFEIKTVDIGKQPVDGKVFYTDDSAKFVTTGTDGKAYLDAQSQSDANDNASHLYDLKVNTLYAAIEVTSPNGYQVDATPHFFYLASKKNQDELNKMKQFVNSNSITVNSSTTVVVRNSTYTVQWSKADLDKIGTKDGTTSVAVGGYLADSAWTISWTDENGKHKRALADNGSGRNLYLAGEGESVRDEDAADGRMKISGLKHGVTYTLAEATAPDGYKANDATYTFTIGDDGVVWKAKPTNGSEASTETDRRKAGLYTTSDSETVIANTKILRQMPVSGSSGGALRAILLGLGIGVVGIMLLRSDGKERRAKAVHARR</sequence>
<evidence type="ECO:0000256" key="1">
    <source>
        <dbReference type="SAM" id="MobiDB-lite"/>
    </source>
</evidence>
<feature type="domain" description="SpaA-like prealbumin fold" evidence="3">
    <location>
        <begin position="1358"/>
        <end position="1410"/>
    </location>
</feature>